<gene>
    <name evidence="4" type="ORF">FRACYDRAFT_208360</name>
</gene>
<feature type="domain" description="PCI" evidence="3">
    <location>
        <begin position="253"/>
        <end position="423"/>
    </location>
</feature>
<dbReference type="InterPro" id="IPR000717">
    <property type="entry name" value="PCI_dom"/>
</dbReference>
<name>A0A1E7FEI9_9STRA</name>
<protein>
    <recommendedName>
        <fullName evidence="3">PCI domain-containing protein</fullName>
    </recommendedName>
</protein>
<dbReference type="GO" id="GO:0005634">
    <property type="term" value="C:nucleus"/>
    <property type="evidence" value="ECO:0007669"/>
    <property type="project" value="UniProtKB-ARBA"/>
</dbReference>
<proteinExistence type="inferred from homology"/>
<dbReference type="SMART" id="SM00088">
    <property type="entry name" value="PINT"/>
    <property type="match status" value="1"/>
</dbReference>
<dbReference type="PROSITE" id="PS50250">
    <property type="entry name" value="PCI"/>
    <property type="match status" value="1"/>
</dbReference>
<dbReference type="InterPro" id="IPR040896">
    <property type="entry name" value="RPN5_C"/>
</dbReference>
<dbReference type="Pfam" id="PF01399">
    <property type="entry name" value="PCI"/>
    <property type="match status" value="1"/>
</dbReference>
<reference evidence="4 5" key="1">
    <citation type="submission" date="2016-09" db="EMBL/GenBank/DDBJ databases">
        <title>Extensive genetic diversity and differential bi-allelic expression allows diatom success in the polar Southern Ocean.</title>
        <authorList>
            <consortium name="DOE Joint Genome Institute"/>
            <person name="Mock T."/>
            <person name="Otillar R.P."/>
            <person name="Strauss J."/>
            <person name="Dupont C."/>
            <person name="Frickenhaus S."/>
            <person name="Maumus F."/>
            <person name="Mcmullan M."/>
            <person name="Sanges R."/>
            <person name="Schmutz J."/>
            <person name="Toseland A."/>
            <person name="Valas R."/>
            <person name="Veluchamy A."/>
            <person name="Ward B.J."/>
            <person name="Allen A."/>
            <person name="Barry K."/>
            <person name="Falciatore A."/>
            <person name="Ferrante M."/>
            <person name="Fortunato A.E."/>
            <person name="Gloeckner G."/>
            <person name="Gruber A."/>
            <person name="Hipkin R."/>
            <person name="Janech M."/>
            <person name="Kroth P."/>
            <person name="Leese F."/>
            <person name="Lindquist E."/>
            <person name="Lyon B.R."/>
            <person name="Martin J."/>
            <person name="Mayer C."/>
            <person name="Parker M."/>
            <person name="Quesneville H."/>
            <person name="Raymond J."/>
            <person name="Uhlig C."/>
            <person name="Valentin K.U."/>
            <person name="Worden A.Z."/>
            <person name="Armbrust E.V."/>
            <person name="Bowler C."/>
            <person name="Green B."/>
            <person name="Moulton V."/>
            <person name="Van Oosterhout C."/>
            <person name="Grigoriev I."/>
        </authorList>
    </citation>
    <scope>NUCLEOTIDE SEQUENCE [LARGE SCALE GENOMIC DNA]</scope>
    <source>
        <strain evidence="4 5">CCMP1102</strain>
    </source>
</reference>
<dbReference type="PANTHER" id="PTHR10855:SF1">
    <property type="entry name" value="26S PROTEASOME NON-ATPASE REGULATORY SUBUNIT 12"/>
    <property type="match status" value="1"/>
</dbReference>
<dbReference type="FunCoup" id="A0A1E7FEI9">
    <property type="interactions" value="609"/>
</dbReference>
<dbReference type="FunFam" id="1.10.10.10:FF:000070">
    <property type="entry name" value="26S proteasome non-ATPase regulatory subunit 12"/>
    <property type="match status" value="1"/>
</dbReference>
<dbReference type="OrthoDB" id="268763at2759"/>
<comment type="similarity">
    <text evidence="1">Belongs to the proteasome subunit p55 family.</text>
</comment>
<dbReference type="InterPro" id="IPR036390">
    <property type="entry name" value="WH_DNA-bd_sf"/>
</dbReference>
<dbReference type="AlphaFoldDB" id="A0A1E7FEI9"/>
<dbReference type="EMBL" id="KV784358">
    <property type="protein sequence ID" value="OEU16588.1"/>
    <property type="molecule type" value="Genomic_DNA"/>
</dbReference>
<evidence type="ECO:0000259" key="3">
    <source>
        <dbReference type="PROSITE" id="PS50250"/>
    </source>
</evidence>
<evidence type="ECO:0000313" key="5">
    <source>
        <dbReference type="Proteomes" id="UP000095751"/>
    </source>
</evidence>
<keyword evidence="5" id="KW-1185">Reference proteome</keyword>
<dbReference type="GO" id="GO:0005737">
    <property type="term" value="C:cytoplasm"/>
    <property type="evidence" value="ECO:0007669"/>
    <property type="project" value="TreeGrafter"/>
</dbReference>
<dbReference type="InParanoid" id="A0A1E7FEI9"/>
<dbReference type="InterPro" id="IPR040134">
    <property type="entry name" value="PSMD12/CSN4"/>
</dbReference>
<dbReference type="Pfam" id="PF18098">
    <property type="entry name" value="RPN5_C"/>
    <property type="match status" value="1"/>
</dbReference>
<dbReference type="InterPro" id="IPR036388">
    <property type="entry name" value="WH-like_DNA-bd_sf"/>
</dbReference>
<dbReference type="SUPFAM" id="SSF46785">
    <property type="entry name" value="Winged helix' DNA-binding domain"/>
    <property type="match status" value="1"/>
</dbReference>
<keyword evidence="2" id="KW-0647">Proteasome</keyword>
<dbReference type="PANTHER" id="PTHR10855">
    <property type="entry name" value="26S PROTEASOME NON-ATPASE REGULATORY SUBUNIT 12/COP9 SIGNALOSOME COMPLEX SUBUNIT 4"/>
    <property type="match status" value="1"/>
</dbReference>
<dbReference type="InterPro" id="IPR054559">
    <property type="entry name" value="PSMD12-CSN4-like_N"/>
</dbReference>
<accession>A0A1E7FEI9</accession>
<dbReference type="KEGG" id="fcy:FRACYDRAFT_208360"/>
<dbReference type="GO" id="GO:0008541">
    <property type="term" value="C:proteasome regulatory particle, lid subcomplex"/>
    <property type="evidence" value="ECO:0007669"/>
    <property type="project" value="TreeGrafter"/>
</dbReference>
<evidence type="ECO:0000256" key="2">
    <source>
        <dbReference type="ARBA" id="ARBA00022942"/>
    </source>
</evidence>
<sequence length="452" mass="51238">MSNVGSSGRALGGELEEKVDLTAETDAKLEQSAQLAKGGQLKEALAMLAALEKRCRVGNDSPNLVRVCESSLQYCKEAGDDEMLLTTLQTLSTRRSQKQAAIRALVHKCIPYCVEGQYTPLSVTGGNEKKARDKLVEALREISDGKIFLEAERARLTRCMAMIMEQEGDMAAAADVLQEVHVETYGSLSKREKVEFILEQMRLTLAKKDYVRAAIVAGKVSRKHLQEDNMEEYKVKFFTLMAELHRHEKNAFLLAKDYHSIYSTPMILNDDTKWKEALQATVVYLALSPYSNEQQDMMNRVHKDSNLEKLSSFQLTIKILLKKEIISYPMTNQVELEGVSAILEGVQDLIQFWHESFHRRIIQHNVRVASLHYRCIHGTRLAQLLGLEPERLEREISSMVSDGSVYAKIDRPKDIVRFAEPKTPESVLSEWASDIDKLLHMVETTTHLINKN</sequence>
<evidence type="ECO:0000256" key="1">
    <source>
        <dbReference type="ARBA" id="ARBA00006397"/>
    </source>
</evidence>
<evidence type="ECO:0000313" key="4">
    <source>
        <dbReference type="EMBL" id="OEU16588.1"/>
    </source>
</evidence>
<dbReference type="Proteomes" id="UP000095751">
    <property type="component" value="Unassembled WGS sequence"/>
</dbReference>
<dbReference type="Pfam" id="PF22241">
    <property type="entry name" value="PSMD12-CSN4_N"/>
    <property type="match status" value="1"/>
</dbReference>
<organism evidence="4 5">
    <name type="scientific">Fragilariopsis cylindrus CCMP1102</name>
    <dbReference type="NCBI Taxonomy" id="635003"/>
    <lineage>
        <taxon>Eukaryota</taxon>
        <taxon>Sar</taxon>
        <taxon>Stramenopiles</taxon>
        <taxon>Ochrophyta</taxon>
        <taxon>Bacillariophyta</taxon>
        <taxon>Bacillariophyceae</taxon>
        <taxon>Bacillariophycidae</taxon>
        <taxon>Bacillariales</taxon>
        <taxon>Bacillariaceae</taxon>
        <taxon>Fragilariopsis</taxon>
    </lineage>
</organism>
<dbReference type="Gene3D" id="1.10.10.10">
    <property type="entry name" value="Winged helix-like DNA-binding domain superfamily/Winged helix DNA-binding domain"/>
    <property type="match status" value="1"/>
</dbReference>